<dbReference type="GO" id="GO:0031956">
    <property type="term" value="F:medium-chain fatty acid-CoA ligase activity"/>
    <property type="evidence" value="ECO:0007669"/>
    <property type="project" value="TreeGrafter"/>
</dbReference>
<evidence type="ECO:0000259" key="2">
    <source>
        <dbReference type="Pfam" id="PF00501"/>
    </source>
</evidence>
<dbReference type="InterPro" id="IPR000873">
    <property type="entry name" value="AMP-dep_synth/lig_dom"/>
</dbReference>
<dbReference type="SUPFAM" id="SSF56801">
    <property type="entry name" value="Acetyl-CoA synthetase-like"/>
    <property type="match status" value="1"/>
</dbReference>
<dbReference type="PANTHER" id="PTHR43201:SF8">
    <property type="entry name" value="ACYL-COA SYNTHETASE FAMILY MEMBER 3"/>
    <property type="match status" value="1"/>
</dbReference>
<gene>
    <name evidence="3" type="primary">V9W6M6</name>
</gene>
<protein>
    <submittedName>
        <fullName evidence="3">Non-ribosomal peptide ligase/ polyketide synthase hybrid</fullName>
    </submittedName>
</protein>
<dbReference type="Gene3D" id="3.40.50.12780">
    <property type="entry name" value="N-terminal domain of ligase-like"/>
    <property type="match status" value="1"/>
</dbReference>
<sequence>MASYRTHLTVLEQSAARYPNSPVFRTPRVDPNTNKVLEWDIVTYSQFWQDVERFARHWTRELTASGVHARSVVGLWLGGVTYVDAVHIYGIARAGYIPQYFSLRLPNPDIIFELLEKSNGHALIYDSSYASVLDHAPVPTFTAVDARTLPYSEAALLPNQGSTNGDDTLMIFHTSGSTSGRPKLVPVSYSWWDFALTKIHGHMKPRPARNGQQDVTVWMGSMCHFGQSFMLAGMIQHGSCTVQFTEQAFSSDELVDMFQRCGLSRINIFPTFLSQHLRNSQHNPKLLALLQSLDSILISGLMMSPEDEEWVYSNGIKLMNCYGNTEVGSMLVTPSSESDAHLASRDAHTLTPVPGSKYLFVPIDAEADSAAGVEAETAYANANGQLLELIVHADSPDCPDRSLRHEDGNYHTGDLFVEVTPGHYVYRGRNDDWIKSENSLRCDTKAIEDNVLATCADLVAACIVTGNGRPSPALFVEPTDASTDPEKLKRDIVRRIRPFHSRRYMHERIVSPQFVLVVSRNTLPRTATKGNIRRRAVEDAFRAELDRAYGVSR</sequence>
<proteinExistence type="inferred from homology"/>
<dbReference type="PANTHER" id="PTHR43201">
    <property type="entry name" value="ACYL-COA SYNTHETASE"/>
    <property type="match status" value="1"/>
</dbReference>
<dbReference type="GO" id="GO:0006631">
    <property type="term" value="P:fatty acid metabolic process"/>
    <property type="evidence" value="ECO:0007669"/>
    <property type="project" value="TreeGrafter"/>
</dbReference>
<dbReference type="Gene3D" id="3.30.300.30">
    <property type="match status" value="1"/>
</dbReference>
<evidence type="ECO:0000256" key="1">
    <source>
        <dbReference type="ARBA" id="ARBA00006432"/>
    </source>
</evidence>
<comment type="similarity">
    <text evidence="1">Belongs to the ATP-dependent AMP-binding enzyme family.</text>
</comment>
<dbReference type="AlphaFoldDB" id="A0A5K1JT01"/>
<keyword evidence="3" id="KW-0436">Ligase</keyword>
<dbReference type="Pfam" id="PF23562">
    <property type="entry name" value="AMP-binding_C_3"/>
    <property type="match status" value="1"/>
</dbReference>
<dbReference type="InterPro" id="IPR042099">
    <property type="entry name" value="ANL_N_sf"/>
</dbReference>
<name>A0A5K1JT01_9APHY</name>
<dbReference type="EMBL" id="LR723934">
    <property type="protein sequence ID" value="VWO94373.1"/>
    <property type="molecule type" value="Genomic_DNA"/>
</dbReference>
<accession>A0A5K1JT01</accession>
<evidence type="ECO:0000313" key="3">
    <source>
        <dbReference type="EMBL" id="VWO94373.1"/>
    </source>
</evidence>
<dbReference type="Pfam" id="PF00501">
    <property type="entry name" value="AMP-binding"/>
    <property type="match status" value="1"/>
</dbReference>
<dbReference type="InterPro" id="IPR045851">
    <property type="entry name" value="AMP-bd_C_sf"/>
</dbReference>
<reference evidence="3" key="1">
    <citation type="submission" date="2019-10" db="EMBL/GenBank/DDBJ databases">
        <authorList>
            <person name="Nor Muhammad N."/>
        </authorList>
    </citation>
    <scope>NUCLEOTIDE SEQUENCE</scope>
</reference>
<feature type="domain" description="AMP-dependent synthetase/ligase" evidence="2">
    <location>
        <begin position="11"/>
        <end position="338"/>
    </location>
</feature>
<organism evidence="3">
    <name type="scientific">Ganoderma boninense</name>
    <dbReference type="NCBI Taxonomy" id="34458"/>
    <lineage>
        <taxon>Eukaryota</taxon>
        <taxon>Fungi</taxon>
        <taxon>Dikarya</taxon>
        <taxon>Basidiomycota</taxon>
        <taxon>Agaricomycotina</taxon>
        <taxon>Agaricomycetes</taxon>
        <taxon>Polyporales</taxon>
        <taxon>Polyporaceae</taxon>
        <taxon>Ganoderma</taxon>
    </lineage>
</organism>